<feature type="compositionally biased region" description="Polar residues" evidence="6">
    <location>
        <begin position="159"/>
        <end position="171"/>
    </location>
</feature>
<dbReference type="Pfam" id="PF16876">
    <property type="entry name" value="Lipin_mid"/>
    <property type="match status" value="1"/>
</dbReference>
<dbReference type="InterPro" id="IPR018200">
    <property type="entry name" value="USP_CS"/>
</dbReference>
<dbReference type="GO" id="GO:0019432">
    <property type="term" value="P:triglyceride biosynthetic process"/>
    <property type="evidence" value="ECO:0007669"/>
    <property type="project" value="TreeGrafter"/>
</dbReference>
<feature type="region of interest" description="Disordered" evidence="6">
    <location>
        <begin position="528"/>
        <end position="647"/>
    </location>
</feature>
<comment type="cofactor">
    <cofactor evidence="1">
        <name>Mg(2+)</name>
        <dbReference type="ChEBI" id="CHEBI:18420"/>
    </cofactor>
</comment>
<reference evidence="8 9" key="1">
    <citation type="submission" date="2019-02" db="EMBL/GenBank/DDBJ databases">
        <title>Genome sequencing of the rare red list fungi Phellinidium pouzarii.</title>
        <authorList>
            <person name="Buettner E."/>
            <person name="Kellner H."/>
        </authorList>
    </citation>
    <scope>NUCLEOTIDE SEQUENCE [LARGE SCALE GENOMIC DNA]</scope>
    <source>
        <strain evidence="8 9">DSM 108285</strain>
    </source>
</reference>
<dbReference type="Pfam" id="PF00443">
    <property type="entry name" value="UCH"/>
    <property type="match status" value="1"/>
</dbReference>
<organism evidence="8 9">
    <name type="scientific">Phellinidium pouzarii</name>
    <dbReference type="NCBI Taxonomy" id="167371"/>
    <lineage>
        <taxon>Eukaryota</taxon>
        <taxon>Fungi</taxon>
        <taxon>Dikarya</taxon>
        <taxon>Basidiomycota</taxon>
        <taxon>Agaricomycotina</taxon>
        <taxon>Agaricomycetes</taxon>
        <taxon>Hymenochaetales</taxon>
        <taxon>Hymenochaetaceae</taxon>
        <taxon>Phellinidium</taxon>
    </lineage>
</organism>
<feature type="compositionally biased region" description="Low complexity" evidence="6">
    <location>
        <begin position="173"/>
        <end position="186"/>
    </location>
</feature>
<evidence type="ECO:0000256" key="6">
    <source>
        <dbReference type="SAM" id="MobiDB-lite"/>
    </source>
</evidence>
<feature type="compositionally biased region" description="Basic and acidic residues" evidence="6">
    <location>
        <begin position="1025"/>
        <end position="1045"/>
    </location>
</feature>
<dbReference type="InterPro" id="IPR038765">
    <property type="entry name" value="Papain-like_cys_pep_sf"/>
</dbReference>
<dbReference type="GO" id="GO:0008195">
    <property type="term" value="F:phosphatidate phosphatase activity"/>
    <property type="evidence" value="ECO:0007669"/>
    <property type="project" value="UniProtKB-EC"/>
</dbReference>
<feature type="compositionally biased region" description="Acidic residues" evidence="6">
    <location>
        <begin position="1013"/>
        <end position="1024"/>
    </location>
</feature>
<dbReference type="GO" id="GO:0004843">
    <property type="term" value="F:cysteine-type deubiquitinase activity"/>
    <property type="evidence" value="ECO:0007669"/>
    <property type="project" value="InterPro"/>
</dbReference>
<dbReference type="EMBL" id="SGPK01000006">
    <property type="protein sequence ID" value="THH11904.1"/>
    <property type="molecule type" value="Genomic_DNA"/>
</dbReference>
<proteinExistence type="inferred from homology"/>
<dbReference type="GO" id="GO:0016579">
    <property type="term" value="P:protein deubiquitination"/>
    <property type="evidence" value="ECO:0007669"/>
    <property type="project" value="InterPro"/>
</dbReference>
<protein>
    <recommendedName>
        <fullName evidence="3">phosphatidate phosphatase</fullName>
        <ecNumber evidence="3">3.1.3.4</ecNumber>
    </recommendedName>
</protein>
<dbReference type="PROSITE" id="PS50235">
    <property type="entry name" value="USP_3"/>
    <property type="match status" value="1"/>
</dbReference>
<dbReference type="InterPro" id="IPR031315">
    <property type="entry name" value="LNS2/PITP"/>
</dbReference>
<evidence type="ECO:0000256" key="4">
    <source>
        <dbReference type="ARBA" id="ARBA00022553"/>
    </source>
</evidence>
<evidence type="ECO:0000256" key="1">
    <source>
        <dbReference type="ARBA" id="ARBA00001946"/>
    </source>
</evidence>
<dbReference type="InterPro" id="IPR001394">
    <property type="entry name" value="Peptidase_C19_UCH"/>
</dbReference>
<dbReference type="OrthoDB" id="4567at2759"/>
<evidence type="ECO:0000256" key="5">
    <source>
        <dbReference type="ARBA" id="ARBA00022801"/>
    </source>
</evidence>
<gene>
    <name evidence="8" type="ORF">EW145_g328</name>
</gene>
<comment type="similarity">
    <text evidence="2">Belongs to the lipin family.</text>
</comment>
<dbReference type="InterPro" id="IPR023214">
    <property type="entry name" value="HAD_sf"/>
</dbReference>
<keyword evidence="9" id="KW-1185">Reference proteome</keyword>
<feature type="compositionally biased region" description="Acidic residues" evidence="6">
    <location>
        <begin position="534"/>
        <end position="547"/>
    </location>
</feature>
<feature type="region of interest" description="Disordered" evidence="6">
    <location>
        <begin position="1740"/>
        <end position="1917"/>
    </location>
</feature>
<evidence type="ECO:0000256" key="2">
    <source>
        <dbReference type="ARBA" id="ARBA00005476"/>
    </source>
</evidence>
<feature type="domain" description="USP" evidence="7">
    <location>
        <begin position="1374"/>
        <end position="1656"/>
    </location>
</feature>
<dbReference type="Gene3D" id="3.90.70.10">
    <property type="entry name" value="Cysteine proteinases"/>
    <property type="match status" value="1"/>
</dbReference>
<dbReference type="SUPFAM" id="SSF54001">
    <property type="entry name" value="Cysteine proteinases"/>
    <property type="match status" value="1"/>
</dbReference>
<keyword evidence="5" id="KW-0378">Hydrolase</keyword>
<dbReference type="Gene3D" id="3.40.50.1000">
    <property type="entry name" value="HAD superfamily/HAD-like"/>
    <property type="match status" value="1"/>
</dbReference>
<dbReference type="InterPro" id="IPR031703">
    <property type="entry name" value="Lipin_mid"/>
</dbReference>
<dbReference type="InterPro" id="IPR007651">
    <property type="entry name" value="Lipin_N"/>
</dbReference>
<dbReference type="Pfam" id="PF08235">
    <property type="entry name" value="LNS2"/>
    <property type="match status" value="1"/>
</dbReference>
<dbReference type="EC" id="3.1.3.4" evidence="3"/>
<dbReference type="GO" id="GO:0005634">
    <property type="term" value="C:nucleus"/>
    <property type="evidence" value="ECO:0007669"/>
    <property type="project" value="TreeGrafter"/>
</dbReference>
<feature type="compositionally biased region" description="Polar residues" evidence="6">
    <location>
        <begin position="1823"/>
        <end position="1841"/>
    </location>
</feature>
<feature type="region of interest" description="Disordered" evidence="6">
    <location>
        <begin position="1669"/>
        <end position="1701"/>
    </location>
</feature>
<sequence>MNYLRGALSAVSAASQYYRDINPSTLTGAIDVIVIRKTNDNGEEDLACSPFHVRFGKWQVLRPVDKKVKVLVNGQEIPFKMKIGDAGEAFFVFETDNDVPEDLITSPILEATQPGQSNIEVSSGRFGARETVDEHGDVPMPSEKPLGEPEPLDLDSPSVDMSGTTQRSGLTMSRPSSSHVEASSSSPSPPSTVTGMLNPSNILGHTANAGKAVVRAVVESEHERRVRDEVNAARNIAAHTYESAGEGLARVRNSRDGKGDEVLPQLTEGEGEPPAIVYSNDMVLDTAGYHSKGEPLEGVKKIDEAKGSPSPDGHYDTTSAKHSRSHTVAGFRASSEPPDIDHNPGDSLPAYSWEWGAFPTPSPMKATFSPPRGETLEMQRSVSVPPERELDANTQLPVSPSRGKTHGAYPSPPSTPTISESGLPEMDEGAELTADEHNGRRFLLTLSGRTQEFALSICVLSGATDEIIDARRFKEGQISFRRFMKFPAVVHDKNLVIKWNDRYITRQDGSYLMDSLVKWREAALAKPTNARALEEEEPLSSSDEYEPDTTHERSAPKKTSSWVRWWRSSRTDPEPEPQPQPQTSPSAPLLAPGRKRDGQVNSHRPGLVPSISAPVDANERATTPVPFPSMGSPQKDEAIAADARSEFSSESQKRFAKTLRLTSEQLKELNLKAGLNSITFSLSASGATACTASIFLWESTDSIVVSDIDGTITKSDALGHVFTMIGRDWTHLGVAKLYTDICRNGYRIMYLTSRAIGQADSTRYYLKGVKQNNYQLPEGPVIMSPDRLMASFHREVIMRKPEVFKMACLRDIQRLFGEQGNPFYAGFGNRITDALSYRSVNILRQRIFTIDSSGEVKMELLEVAGYKSSYIHLTDLVDQMFPPIHQKRVPEFTDFNFWKTPLQEFELPNLSPPSPTLSATSDTSGQSTLTRIRNFSLRQSSRPLLPLPVTQGDSWGNGGLPDRLGTRHVRSTESLRDSATDVRSEEDIERERRAWKRMSIDSMPGSLSGSQADLEDEENEEEDGKELGYEGYEERGDDQYGKEYEGEAEDPEEAAEEGFDDDLLATDAGFVRRRVEKTNPLRIPASAHRTARPFALVLLFLTALTKCFLFPSLLFLVSFARRAPLQCFSSEFVASLRRLYPSFRQLSCSAQRSIKHQLLDRHRRALDKVKVITVTESTVMATLVATSPPPISMHMDMDMGRSMFAQGHAPSSSAYSPPLPALPKLTEDTTTDTTTVSLPTLTPSLASIPAAAQALVPAAASMPSLIQHDAPTPLRPAKDLATFMSLLPQAVEFVEGSSSGAFAVAEGKYEPINASPKAVTAKSLANGNLNGIGSPRSRSQASSNKKLFDEQDIQKSLYTRPVDLTWPSGFSHGSGLLNLGNTCFLNSAMQCLLHTPPLLRVLTSHSKDDQCRVKNAFCMTCATRQVMMDSYSKGRPFSPSPITKKLNVIAKHLRRGRQEDAHEFLRYAIDSLQKSCLAGHPPKLDHKVAETTWCEHNSDTYDSILDLSIDIYNITDLKDALKKFTAIDQLKGADKYKCEKCKRPVNAEKRFTIDQAPTVLTVHLKRFTPLGRKLQHPIRYDDRLNLQPSMSEGEYGPIYTLYGVISHAGNGPNSGHYFAHVRGADGTWYEMNDDSVERRASATNMKNAYVLFYIREKGQALEAALKSTSVSRGMMRKRKDVPSGEEDSGNESKKTTRSFIGPVVPTHFQTPAVLKKGHVMLKTDLQPDKLRRKIEAVEAKKRQEAKPLVDYADDSEEEQGERVERYDLSLAKNDSGAALSSSPSPRAPLSNGQKNLIGDDQVGDEGVSSPARPPPTSPLLDTPISSPATAIPTSNFYGSTLSSSDVDSKRKRKAAGGDDEPDMEAMPRRNSYAGPGLNGFNTNKNTGVKGRLSLGAGSPFNRGRFGNNLDSVRDDKRERDYLHLQAARGRPSKTYASARRRIMM</sequence>
<dbReference type="PROSITE" id="PS00973">
    <property type="entry name" value="USP_2"/>
    <property type="match status" value="1"/>
</dbReference>
<feature type="compositionally biased region" description="Acidic residues" evidence="6">
    <location>
        <begin position="1046"/>
        <end position="1057"/>
    </location>
</feature>
<dbReference type="SUPFAM" id="SSF56784">
    <property type="entry name" value="HAD-like"/>
    <property type="match status" value="1"/>
</dbReference>
<feature type="region of interest" description="Disordered" evidence="6">
    <location>
        <begin position="943"/>
        <end position="1057"/>
    </location>
</feature>
<name>A0A4S4LIN0_9AGAM</name>
<evidence type="ECO:0000256" key="3">
    <source>
        <dbReference type="ARBA" id="ARBA00012638"/>
    </source>
</evidence>
<dbReference type="FunFam" id="3.40.50.1000:FF:000063">
    <property type="entry name" value="Nuclear elongation and deformation protein"/>
    <property type="match status" value="1"/>
</dbReference>
<keyword evidence="4" id="KW-0597">Phosphoprotein</keyword>
<dbReference type="InterPro" id="IPR013209">
    <property type="entry name" value="LNS2"/>
</dbReference>
<accession>A0A4S4LIN0</accession>
<dbReference type="PROSITE" id="PS00972">
    <property type="entry name" value="USP_1"/>
    <property type="match status" value="1"/>
</dbReference>
<feature type="compositionally biased region" description="Basic and acidic residues" evidence="6">
    <location>
        <begin position="970"/>
        <end position="992"/>
    </location>
</feature>
<evidence type="ECO:0000259" key="7">
    <source>
        <dbReference type="PROSITE" id="PS50235"/>
    </source>
</evidence>
<comment type="caution">
    <text evidence="8">The sequence shown here is derived from an EMBL/GenBank/DDBJ whole genome shotgun (WGS) entry which is preliminary data.</text>
</comment>
<dbReference type="PANTHER" id="PTHR12181:SF12">
    <property type="entry name" value="PHOSPHATIDATE PHOSPHATASE"/>
    <property type="match status" value="1"/>
</dbReference>
<dbReference type="Pfam" id="PF04571">
    <property type="entry name" value="Lipin_N"/>
    <property type="match status" value="1"/>
</dbReference>
<feature type="region of interest" description="Disordered" evidence="6">
    <location>
        <begin position="302"/>
        <end position="345"/>
    </location>
</feature>
<evidence type="ECO:0000313" key="9">
    <source>
        <dbReference type="Proteomes" id="UP000308199"/>
    </source>
</evidence>
<feature type="region of interest" description="Disordered" evidence="6">
    <location>
        <begin position="247"/>
        <end position="274"/>
    </location>
</feature>
<feature type="region of interest" description="Disordered" evidence="6">
    <location>
        <begin position="132"/>
        <end position="204"/>
    </location>
</feature>
<feature type="region of interest" description="Disordered" evidence="6">
    <location>
        <begin position="377"/>
        <end position="420"/>
    </location>
</feature>
<dbReference type="Proteomes" id="UP000308199">
    <property type="component" value="Unassembled WGS sequence"/>
</dbReference>
<dbReference type="PANTHER" id="PTHR12181">
    <property type="entry name" value="LIPIN"/>
    <property type="match status" value="1"/>
</dbReference>
<feature type="compositionally biased region" description="Low complexity" evidence="6">
    <location>
        <begin position="1775"/>
        <end position="1790"/>
    </location>
</feature>
<dbReference type="InterPro" id="IPR026058">
    <property type="entry name" value="LIPIN"/>
</dbReference>
<dbReference type="InterPro" id="IPR036412">
    <property type="entry name" value="HAD-like_sf"/>
</dbReference>
<feature type="compositionally biased region" description="Polar residues" evidence="6">
    <location>
        <begin position="192"/>
        <end position="203"/>
    </location>
</feature>
<feature type="compositionally biased region" description="Basic and acidic residues" evidence="6">
    <location>
        <begin position="634"/>
        <end position="647"/>
    </location>
</feature>
<dbReference type="InterPro" id="IPR028889">
    <property type="entry name" value="USP"/>
</dbReference>
<dbReference type="SMART" id="SM00775">
    <property type="entry name" value="LNS2"/>
    <property type="match status" value="1"/>
</dbReference>
<dbReference type="GO" id="GO:0009062">
    <property type="term" value="P:fatty acid catabolic process"/>
    <property type="evidence" value="ECO:0007669"/>
    <property type="project" value="TreeGrafter"/>
</dbReference>
<evidence type="ECO:0000313" key="8">
    <source>
        <dbReference type="EMBL" id="THH11904.1"/>
    </source>
</evidence>
<dbReference type="FunFam" id="3.90.70.10:FF:000119">
    <property type="entry name" value="Ubiquitin specific peptidase 36"/>
    <property type="match status" value="1"/>
</dbReference>